<sequence>MAVTFNITFYLFCLWSCIQVIKADYCDYVDGGDHGIIRSKYCYYGCCFLAINATLDNVCCILYDGPGDNYYPSPSNTISTNDIIVGSLIFAAIFILVITIVTCCCCRKRQATQGLVLETPVVYSNTVGPSTSHPSTVLTPPPYYSLEANNSPSDPPPSYDTVASPVDQDVQNCNTHTNANI</sequence>
<feature type="chain" id="PRO_5043011210" evidence="3">
    <location>
        <begin position="24"/>
        <end position="181"/>
    </location>
</feature>
<keyword evidence="3" id="KW-0732">Signal</keyword>
<organism evidence="4 5">
    <name type="scientific">Patella caerulea</name>
    <name type="common">Rayed Mediterranean limpet</name>
    <dbReference type="NCBI Taxonomy" id="87958"/>
    <lineage>
        <taxon>Eukaryota</taxon>
        <taxon>Metazoa</taxon>
        <taxon>Spiralia</taxon>
        <taxon>Lophotrochozoa</taxon>
        <taxon>Mollusca</taxon>
        <taxon>Gastropoda</taxon>
        <taxon>Patellogastropoda</taxon>
        <taxon>Patelloidea</taxon>
        <taxon>Patellidae</taxon>
        <taxon>Patella</taxon>
    </lineage>
</organism>
<dbReference type="Proteomes" id="UP001347796">
    <property type="component" value="Unassembled WGS sequence"/>
</dbReference>
<keyword evidence="2" id="KW-0472">Membrane</keyword>
<keyword evidence="2" id="KW-1133">Transmembrane helix</keyword>
<keyword evidence="5" id="KW-1185">Reference proteome</keyword>
<comment type="caution">
    <text evidence="4">The sequence shown here is derived from an EMBL/GenBank/DDBJ whole genome shotgun (WGS) entry which is preliminary data.</text>
</comment>
<feature type="signal peptide" evidence="3">
    <location>
        <begin position="1"/>
        <end position="23"/>
    </location>
</feature>
<accession>A0AAN8JKL1</accession>
<feature type="transmembrane region" description="Helical" evidence="2">
    <location>
        <begin position="83"/>
        <end position="106"/>
    </location>
</feature>
<protein>
    <submittedName>
        <fullName evidence="4">Uncharacterized protein</fullName>
    </submittedName>
</protein>
<feature type="region of interest" description="Disordered" evidence="1">
    <location>
        <begin position="144"/>
        <end position="165"/>
    </location>
</feature>
<evidence type="ECO:0000256" key="3">
    <source>
        <dbReference type="SAM" id="SignalP"/>
    </source>
</evidence>
<name>A0AAN8JKL1_PATCE</name>
<dbReference type="EMBL" id="JAZGQO010000010">
    <property type="protein sequence ID" value="KAK6177723.1"/>
    <property type="molecule type" value="Genomic_DNA"/>
</dbReference>
<dbReference type="AlphaFoldDB" id="A0AAN8JKL1"/>
<evidence type="ECO:0000256" key="1">
    <source>
        <dbReference type="SAM" id="MobiDB-lite"/>
    </source>
</evidence>
<proteinExistence type="predicted"/>
<reference evidence="4 5" key="1">
    <citation type="submission" date="2024-01" db="EMBL/GenBank/DDBJ databases">
        <title>The genome of the rayed Mediterranean limpet Patella caerulea (Linnaeus, 1758).</title>
        <authorList>
            <person name="Anh-Thu Weber A."/>
            <person name="Halstead-Nussloch G."/>
        </authorList>
    </citation>
    <scope>NUCLEOTIDE SEQUENCE [LARGE SCALE GENOMIC DNA]</scope>
    <source>
        <strain evidence="4">AATW-2023a</strain>
        <tissue evidence="4">Whole specimen</tissue>
    </source>
</reference>
<gene>
    <name evidence="4" type="ORF">SNE40_015768</name>
</gene>
<evidence type="ECO:0000256" key="2">
    <source>
        <dbReference type="SAM" id="Phobius"/>
    </source>
</evidence>
<evidence type="ECO:0000313" key="4">
    <source>
        <dbReference type="EMBL" id="KAK6177723.1"/>
    </source>
</evidence>
<evidence type="ECO:0000313" key="5">
    <source>
        <dbReference type="Proteomes" id="UP001347796"/>
    </source>
</evidence>
<keyword evidence="2" id="KW-0812">Transmembrane</keyword>